<accession>A0A8T6R6X0</accession>
<evidence type="ECO:0000313" key="3">
    <source>
        <dbReference type="Proteomes" id="UP000287866"/>
    </source>
</evidence>
<keyword evidence="3" id="KW-1185">Reference proteome</keyword>
<comment type="caution">
    <text evidence="2">The sequence shown here is derived from an EMBL/GenBank/DDBJ whole genome shotgun (WGS) entry which is preliminary data.</text>
</comment>
<keyword evidence="1" id="KW-1133">Transmembrane helix</keyword>
<dbReference type="AlphaFoldDB" id="A0A8T6R6X0"/>
<dbReference type="Pfam" id="PF12576">
    <property type="entry name" value="DUF3754"/>
    <property type="match status" value="1"/>
</dbReference>
<reference evidence="2" key="1">
    <citation type="submission" date="2020-03" db="EMBL/GenBank/DDBJ databases">
        <title>Phycicoccus flavus sp. nov., a novel endophytic actinobacterium isolated from branch of Kandelia candel.</title>
        <authorList>
            <person name="Tuo L."/>
        </authorList>
    </citation>
    <scope>NUCLEOTIDE SEQUENCE</scope>
    <source>
        <strain evidence="2">CMS6Z-2</strain>
    </source>
</reference>
<sequence length="394" mass="43638">MTTTEAVELATEHLDDGTADGMRRAARALGAVLHARYRERWVSARASAETGGDTLVAELADLLDRANYDEVPRRVLEEALGESAVFAVQVEADLEDFAELRFWRRGVERRQEQVERWHGLRTRTVDFLEYDRVAMYARYHDADHYRAAGRELEDLPFEPGTEHVKLFQNVPEPDLEMLLPGTRVSMRLVDKVVIGVPALVGGVVVAVTKLASAVGFLALFVAAFLGLRNDTPDISTGVLVTLFGAAAALGSYLWRQWSKYKTRKTEYLKNLSEGLYARTLADGPGVLYTVLDGGEAEDVKEAVLAYRGLHDGPSSAEDLDARVETWLHERCGDGVDFEVPDALERLEDLGLATRDGGTWRAVPLEDAPRVLRERWREIGDDLVHDDAPAPGAAV</sequence>
<feature type="transmembrane region" description="Helical" evidence="1">
    <location>
        <begin position="192"/>
        <end position="222"/>
    </location>
</feature>
<dbReference type="PANTHER" id="PTHR33645:SF11">
    <property type="entry name" value="AMINOPEPTIDASE (DUF3754)"/>
    <property type="match status" value="1"/>
</dbReference>
<dbReference type="InterPro" id="IPR022227">
    <property type="entry name" value="DUF3754"/>
</dbReference>
<gene>
    <name evidence="2" type="ORF">EPD83_015730</name>
</gene>
<keyword evidence="1" id="KW-0472">Membrane</keyword>
<evidence type="ECO:0000313" key="2">
    <source>
        <dbReference type="EMBL" id="NHA69492.1"/>
    </source>
</evidence>
<evidence type="ECO:0000256" key="1">
    <source>
        <dbReference type="SAM" id="Phobius"/>
    </source>
</evidence>
<dbReference type="EMBL" id="SAYU02000062">
    <property type="protein sequence ID" value="NHA69492.1"/>
    <property type="molecule type" value="Genomic_DNA"/>
</dbReference>
<keyword evidence="1" id="KW-0812">Transmembrane</keyword>
<proteinExistence type="predicted"/>
<feature type="transmembrane region" description="Helical" evidence="1">
    <location>
        <begin position="234"/>
        <end position="254"/>
    </location>
</feature>
<organism evidence="2 3">
    <name type="scientific">Phycicoccus flavus</name>
    <dbReference type="NCBI Taxonomy" id="2502783"/>
    <lineage>
        <taxon>Bacteria</taxon>
        <taxon>Bacillati</taxon>
        <taxon>Actinomycetota</taxon>
        <taxon>Actinomycetes</taxon>
        <taxon>Micrococcales</taxon>
        <taxon>Intrasporangiaceae</taxon>
        <taxon>Phycicoccus</taxon>
    </lineage>
</organism>
<dbReference type="Proteomes" id="UP000287866">
    <property type="component" value="Unassembled WGS sequence"/>
</dbReference>
<dbReference type="PANTHER" id="PTHR33645">
    <property type="entry name" value="AMINOPEPTIDASE (DUF3754)"/>
    <property type="match status" value="1"/>
</dbReference>
<name>A0A8T6R6X0_9MICO</name>
<dbReference type="RefSeq" id="WP_164896668.1">
    <property type="nucleotide sequence ID" value="NZ_SAYU02000062.1"/>
</dbReference>
<protein>
    <submittedName>
        <fullName evidence="2">DUF3754 domain-containing protein</fullName>
    </submittedName>
</protein>